<dbReference type="SUPFAM" id="SSF51338">
    <property type="entry name" value="Composite domain of metallo-dependent hydrolases"/>
    <property type="match status" value="1"/>
</dbReference>
<proteinExistence type="predicted"/>
<dbReference type="Gene3D" id="2.30.40.10">
    <property type="entry name" value="Urease, subunit C, domain 1"/>
    <property type="match status" value="1"/>
</dbReference>
<organism evidence="2 3">
    <name type="scientific">Saxophila tyrrhenica</name>
    <dbReference type="NCBI Taxonomy" id="1690608"/>
    <lineage>
        <taxon>Eukaryota</taxon>
        <taxon>Fungi</taxon>
        <taxon>Dikarya</taxon>
        <taxon>Ascomycota</taxon>
        <taxon>Pezizomycotina</taxon>
        <taxon>Dothideomycetes</taxon>
        <taxon>Dothideomycetidae</taxon>
        <taxon>Mycosphaerellales</taxon>
        <taxon>Extremaceae</taxon>
        <taxon>Saxophila</taxon>
    </lineage>
</organism>
<dbReference type="RefSeq" id="XP_064659872.1">
    <property type="nucleotide sequence ID" value="XM_064802511.1"/>
</dbReference>
<gene>
    <name evidence="2" type="ORF">LTR77_005264</name>
</gene>
<evidence type="ECO:0000313" key="3">
    <source>
        <dbReference type="Proteomes" id="UP001337655"/>
    </source>
</evidence>
<dbReference type="SUPFAM" id="SSF51556">
    <property type="entry name" value="Metallo-dependent hydrolases"/>
    <property type="match status" value="1"/>
</dbReference>
<dbReference type="InterPro" id="IPR011059">
    <property type="entry name" value="Metal-dep_hydrolase_composite"/>
</dbReference>
<dbReference type="GeneID" id="89926607"/>
<name>A0AAV9PDY9_9PEZI</name>
<accession>A0AAV9PDY9</accession>
<dbReference type="EMBL" id="JAVRRT010000007">
    <property type="protein sequence ID" value="KAK5170674.1"/>
    <property type="molecule type" value="Genomic_DNA"/>
</dbReference>
<dbReference type="Pfam" id="PF01979">
    <property type="entry name" value="Amidohydro_1"/>
    <property type="match status" value="1"/>
</dbReference>
<dbReference type="AlphaFoldDB" id="A0AAV9PDY9"/>
<dbReference type="InterPro" id="IPR051781">
    <property type="entry name" value="Metallo-dep_Hydrolase"/>
</dbReference>
<feature type="domain" description="Amidohydrolase-related" evidence="1">
    <location>
        <begin position="65"/>
        <end position="171"/>
    </location>
</feature>
<sequence>MAVAFLSSVVSNGRAGMDMLEENKSTHVVAPGLNWLIATLYDAEAFGYPNTKAEEVGYKTELDAAIAGLREMHRRGIVVLPGGDYGFAWTPHGTYARDLEHFVKLLGFTPHEALIAATRGVAKLMMRSHELGQVQPGYFADCILINGNPLEDITVLQDHDKLDVICINGRVHKAGRKEYMPPPVSGQDVNRHVIVPDLPHELPEVKRPMQKQY</sequence>
<dbReference type="InterPro" id="IPR006680">
    <property type="entry name" value="Amidohydro-rel"/>
</dbReference>
<comment type="caution">
    <text evidence="2">The sequence shown here is derived from an EMBL/GenBank/DDBJ whole genome shotgun (WGS) entry which is preliminary data.</text>
</comment>
<keyword evidence="3" id="KW-1185">Reference proteome</keyword>
<dbReference type="PANTHER" id="PTHR43135">
    <property type="entry name" value="ALPHA-D-RIBOSE 1-METHYLPHOSPHONATE 5-TRIPHOSPHATE DIPHOSPHATASE"/>
    <property type="match status" value="1"/>
</dbReference>
<dbReference type="Gene3D" id="3.20.20.140">
    <property type="entry name" value="Metal-dependent hydrolases"/>
    <property type="match status" value="1"/>
</dbReference>
<reference evidence="2 3" key="1">
    <citation type="submission" date="2023-08" db="EMBL/GenBank/DDBJ databases">
        <title>Black Yeasts Isolated from many extreme environments.</title>
        <authorList>
            <person name="Coleine C."/>
            <person name="Stajich J.E."/>
            <person name="Selbmann L."/>
        </authorList>
    </citation>
    <scope>NUCLEOTIDE SEQUENCE [LARGE SCALE GENOMIC DNA]</scope>
    <source>
        <strain evidence="2 3">CCFEE 5935</strain>
    </source>
</reference>
<evidence type="ECO:0000313" key="2">
    <source>
        <dbReference type="EMBL" id="KAK5170674.1"/>
    </source>
</evidence>
<evidence type="ECO:0000259" key="1">
    <source>
        <dbReference type="Pfam" id="PF01979"/>
    </source>
</evidence>
<dbReference type="Proteomes" id="UP001337655">
    <property type="component" value="Unassembled WGS sequence"/>
</dbReference>
<dbReference type="InterPro" id="IPR032466">
    <property type="entry name" value="Metal_Hydrolase"/>
</dbReference>
<dbReference type="GO" id="GO:0016810">
    <property type="term" value="F:hydrolase activity, acting on carbon-nitrogen (but not peptide) bonds"/>
    <property type="evidence" value="ECO:0007669"/>
    <property type="project" value="InterPro"/>
</dbReference>
<protein>
    <recommendedName>
        <fullName evidence="1">Amidohydrolase-related domain-containing protein</fullName>
    </recommendedName>
</protein>
<dbReference type="PANTHER" id="PTHR43135:SF3">
    <property type="entry name" value="ALPHA-D-RIBOSE 1-METHYLPHOSPHONATE 5-TRIPHOSPHATE DIPHOSPHATASE"/>
    <property type="match status" value="1"/>
</dbReference>